<feature type="transmembrane region" description="Helical" evidence="6">
    <location>
        <begin position="142"/>
        <end position="165"/>
    </location>
</feature>
<evidence type="ECO:0000313" key="8">
    <source>
        <dbReference type="EMBL" id="MCO6048489.1"/>
    </source>
</evidence>
<feature type="transmembrane region" description="Helical" evidence="6">
    <location>
        <begin position="20"/>
        <end position="42"/>
    </location>
</feature>
<keyword evidence="2" id="KW-1003">Cell membrane</keyword>
<evidence type="ECO:0000256" key="3">
    <source>
        <dbReference type="ARBA" id="ARBA00022692"/>
    </source>
</evidence>
<name>A0ABT1C0Z2_9HYPH</name>
<dbReference type="InterPro" id="IPR051311">
    <property type="entry name" value="DedA_domain"/>
</dbReference>
<keyword evidence="3 6" id="KW-0812">Transmembrane</keyword>
<evidence type="ECO:0000256" key="6">
    <source>
        <dbReference type="SAM" id="Phobius"/>
    </source>
</evidence>
<protein>
    <submittedName>
        <fullName evidence="8">DedA family protein</fullName>
    </submittedName>
</protein>
<keyword evidence="5 6" id="KW-0472">Membrane</keyword>
<organism evidence="8 9">
    <name type="scientific">Mesorhizobium liriopis</name>
    <dbReference type="NCBI Taxonomy" id="2953882"/>
    <lineage>
        <taxon>Bacteria</taxon>
        <taxon>Pseudomonadati</taxon>
        <taxon>Pseudomonadota</taxon>
        <taxon>Alphaproteobacteria</taxon>
        <taxon>Hyphomicrobiales</taxon>
        <taxon>Phyllobacteriaceae</taxon>
        <taxon>Mesorhizobium</taxon>
    </lineage>
</organism>
<evidence type="ECO:0000259" key="7">
    <source>
        <dbReference type="Pfam" id="PF09335"/>
    </source>
</evidence>
<feature type="transmembrane region" description="Helical" evidence="6">
    <location>
        <begin position="116"/>
        <end position="135"/>
    </location>
</feature>
<gene>
    <name evidence="8" type="ORF">NGM99_01630</name>
</gene>
<keyword evidence="9" id="KW-1185">Reference proteome</keyword>
<evidence type="ECO:0000256" key="1">
    <source>
        <dbReference type="ARBA" id="ARBA00004651"/>
    </source>
</evidence>
<dbReference type="RefSeq" id="WP_252815299.1">
    <property type="nucleotide sequence ID" value="NZ_JAMXQS010000001.1"/>
</dbReference>
<evidence type="ECO:0000313" key="9">
    <source>
        <dbReference type="Proteomes" id="UP001205906"/>
    </source>
</evidence>
<dbReference type="EMBL" id="JAMXQS010000001">
    <property type="protein sequence ID" value="MCO6048489.1"/>
    <property type="molecule type" value="Genomic_DNA"/>
</dbReference>
<sequence>MPHFISPELLHNLLQTYGLWVLFGIVMLESAGLPLPGETALVATSLYASSTQNIAILAIILVAASAAIIGDNLGYLVGRTAGLRLVEKHGSAIGLTPERLKVGQYLFRHHGGKVVFFGRFIALLRALAAVLAGINRMPWPHFLLMNALGGLTWATLLGGGAYLLGEQVKHFAGSAALVLLGVAIIILVAGFIFAKHHERELILRATADMPAE</sequence>
<comment type="subcellular location">
    <subcellularLocation>
        <location evidence="1">Cell membrane</location>
        <topology evidence="1">Multi-pass membrane protein</topology>
    </subcellularLocation>
</comment>
<feature type="transmembrane region" description="Helical" evidence="6">
    <location>
        <begin position="171"/>
        <end position="194"/>
    </location>
</feature>
<feature type="domain" description="VTT" evidence="7">
    <location>
        <begin position="36"/>
        <end position="157"/>
    </location>
</feature>
<dbReference type="Proteomes" id="UP001205906">
    <property type="component" value="Unassembled WGS sequence"/>
</dbReference>
<dbReference type="InterPro" id="IPR032816">
    <property type="entry name" value="VTT_dom"/>
</dbReference>
<dbReference type="PANTHER" id="PTHR42709:SF6">
    <property type="entry name" value="UNDECAPRENYL PHOSPHATE TRANSPORTER A"/>
    <property type="match status" value="1"/>
</dbReference>
<accession>A0ABT1C0Z2</accession>
<evidence type="ECO:0000256" key="5">
    <source>
        <dbReference type="ARBA" id="ARBA00023136"/>
    </source>
</evidence>
<dbReference type="PANTHER" id="PTHR42709">
    <property type="entry name" value="ALKALINE PHOSPHATASE LIKE PROTEIN"/>
    <property type="match status" value="1"/>
</dbReference>
<reference evidence="8 9" key="1">
    <citation type="submission" date="2022-06" db="EMBL/GenBank/DDBJ databases">
        <title>Mesorhizobium sp. strain RP14 Genome sequencing and assembly.</title>
        <authorList>
            <person name="Kim I."/>
        </authorList>
    </citation>
    <scope>NUCLEOTIDE SEQUENCE [LARGE SCALE GENOMIC DNA]</scope>
    <source>
        <strain evidence="9">RP14(2022)</strain>
    </source>
</reference>
<evidence type="ECO:0000256" key="2">
    <source>
        <dbReference type="ARBA" id="ARBA00022475"/>
    </source>
</evidence>
<proteinExistence type="predicted"/>
<keyword evidence="4 6" id="KW-1133">Transmembrane helix</keyword>
<comment type="caution">
    <text evidence="8">The sequence shown here is derived from an EMBL/GenBank/DDBJ whole genome shotgun (WGS) entry which is preliminary data.</text>
</comment>
<dbReference type="Pfam" id="PF09335">
    <property type="entry name" value="VTT_dom"/>
    <property type="match status" value="1"/>
</dbReference>
<feature type="transmembrane region" description="Helical" evidence="6">
    <location>
        <begin position="54"/>
        <end position="77"/>
    </location>
</feature>
<evidence type="ECO:0000256" key="4">
    <source>
        <dbReference type="ARBA" id="ARBA00022989"/>
    </source>
</evidence>